<dbReference type="Pfam" id="PF04916">
    <property type="entry name" value="Phospholip_B"/>
    <property type="match status" value="1"/>
</dbReference>
<gene>
    <name evidence="8" type="ORF">V5799_029214</name>
</gene>
<dbReference type="AlphaFoldDB" id="A0AAQ4ERU2"/>
<keyword evidence="6" id="KW-0325">Glycoprotein</keyword>
<comment type="caution">
    <text evidence="8">The sequence shown here is derived from an EMBL/GenBank/DDBJ whole genome shotgun (WGS) entry which is preliminary data.</text>
</comment>
<keyword evidence="9" id="KW-1185">Reference proteome</keyword>
<keyword evidence="3 7" id="KW-0378">Hydrolase</keyword>
<dbReference type="GO" id="GO:0004620">
    <property type="term" value="F:phospholipase activity"/>
    <property type="evidence" value="ECO:0007669"/>
    <property type="project" value="InterPro"/>
</dbReference>
<dbReference type="GO" id="GO:0005576">
    <property type="term" value="C:extracellular region"/>
    <property type="evidence" value="ECO:0007669"/>
    <property type="project" value="TreeGrafter"/>
</dbReference>
<keyword evidence="4 7" id="KW-0442">Lipid degradation</keyword>
<evidence type="ECO:0000313" key="8">
    <source>
        <dbReference type="EMBL" id="KAK8777441.1"/>
    </source>
</evidence>
<comment type="function">
    <text evidence="7">Putative phospholipase.</text>
</comment>
<dbReference type="EMBL" id="JARKHS020011846">
    <property type="protein sequence ID" value="KAK8777441.1"/>
    <property type="molecule type" value="Genomic_DNA"/>
</dbReference>
<evidence type="ECO:0000256" key="4">
    <source>
        <dbReference type="ARBA" id="ARBA00022963"/>
    </source>
</evidence>
<dbReference type="GO" id="GO:0009395">
    <property type="term" value="P:phospholipid catabolic process"/>
    <property type="evidence" value="ECO:0007669"/>
    <property type="project" value="TreeGrafter"/>
</dbReference>
<dbReference type="PANTHER" id="PTHR12370">
    <property type="entry name" value="PHOSPHOLIPASE B-RELATED"/>
    <property type="match status" value="1"/>
</dbReference>
<dbReference type="Gene3D" id="3.60.60.30">
    <property type="match status" value="1"/>
</dbReference>
<proteinExistence type="inferred from homology"/>
<evidence type="ECO:0000256" key="7">
    <source>
        <dbReference type="RuleBase" id="RU364138"/>
    </source>
</evidence>
<reference evidence="8 9" key="1">
    <citation type="journal article" date="2023" name="Arcadia Sci">
        <title>De novo assembly of a long-read Amblyomma americanum tick genome.</title>
        <authorList>
            <person name="Chou S."/>
            <person name="Poskanzer K.E."/>
            <person name="Rollins M."/>
            <person name="Thuy-Boun P.S."/>
        </authorList>
    </citation>
    <scope>NUCLEOTIDE SEQUENCE [LARGE SCALE GENOMIC DNA]</scope>
    <source>
        <strain evidence="8">F_SG_1</strain>
        <tissue evidence="8">Salivary glands</tissue>
    </source>
</reference>
<feature type="non-terminal residue" evidence="8">
    <location>
        <position position="176"/>
    </location>
</feature>
<dbReference type="InterPro" id="IPR007000">
    <property type="entry name" value="PLipase_B-like"/>
</dbReference>
<sequence length="176" mass="20423">MKQLAGLSDAFENNTLDFSREISGVTRAVFWRLYTVYTAQVSTETELVNENENLWKLVRPDAGKFKWERTGIANRLATSGEEWAFTMARENIGTATTQMLVLDYKLFIPGKPVPGGMLWIYEHLPYFEDIYTISGQPQKVELYGDYYTYDDCPRAKMFRRDHTKLKDLDSTLKYMG</sequence>
<evidence type="ECO:0000256" key="5">
    <source>
        <dbReference type="ARBA" id="ARBA00023098"/>
    </source>
</evidence>
<dbReference type="EC" id="3.1.1.-" evidence="7"/>
<protein>
    <recommendedName>
        <fullName evidence="7">Phospholipase B-like</fullName>
        <ecNumber evidence="7">3.1.1.-</ecNumber>
    </recommendedName>
</protein>
<evidence type="ECO:0000256" key="1">
    <source>
        <dbReference type="ARBA" id="ARBA00007835"/>
    </source>
</evidence>
<dbReference type="PANTHER" id="PTHR12370:SF3">
    <property type="entry name" value="PHOSPHOLIPASE B-LIKE 2-RELATED"/>
    <property type="match status" value="1"/>
</dbReference>
<evidence type="ECO:0000313" key="9">
    <source>
        <dbReference type="Proteomes" id="UP001321473"/>
    </source>
</evidence>
<keyword evidence="5 7" id="KW-0443">Lipid metabolism</keyword>
<dbReference type="Proteomes" id="UP001321473">
    <property type="component" value="Unassembled WGS sequence"/>
</dbReference>
<evidence type="ECO:0000256" key="3">
    <source>
        <dbReference type="ARBA" id="ARBA00022801"/>
    </source>
</evidence>
<keyword evidence="2" id="KW-0732">Signal</keyword>
<comment type="similarity">
    <text evidence="1 7">Belongs to the phospholipase B-like family.</text>
</comment>
<name>A0AAQ4ERU2_AMBAM</name>
<evidence type="ECO:0000256" key="2">
    <source>
        <dbReference type="ARBA" id="ARBA00022729"/>
    </source>
</evidence>
<evidence type="ECO:0000256" key="6">
    <source>
        <dbReference type="ARBA" id="ARBA00023180"/>
    </source>
</evidence>
<accession>A0AAQ4ERU2</accession>
<organism evidence="8 9">
    <name type="scientific">Amblyomma americanum</name>
    <name type="common">Lone star tick</name>
    <dbReference type="NCBI Taxonomy" id="6943"/>
    <lineage>
        <taxon>Eukaryota</taxon>
        <taxon>Metazoa</taxon>
        <taxon>Ecdysozoa</taxon>
        <taxon>Arthropoda</taxon>
        <taxon>Chelicerata</taxon>
        <taxon>Arachnida</taxon>
        <taxon>Acari</taxon>
        <taxon>Parasitiformes</taxon>
        <taxon>Ixodida</taxon>
        <taxon>Ixodoidea</taxon>
        <taxon>Ixodidae</taxon>
        <taxon>Amblyomminae</taxon>
        <taxon>Amblyomma</taxon>
    </lineage>
</organism>